<keyword evidence="1" id="KW-1133">Transmembrane helix</keyword>
<keyword evidence="1" id="KW-0472">Membrane</keyword>
<keyword evidence="4" id="KW-1185">Reference proteome</keyword>
<evidence type="ECO:0000313" key="4">
    <source>
        <dbReference type="Proteomes" id="UP001549047"/>
    </source>
</evidence>
<gene>
    <name evidence="3" type="ORF">ABID16_000040</name>
</gene>
<organism evidence="3 4">
    <name type="scientific">Rhizobium aquaticum</name>
    <dbReference type="NCBI Taxonomy" id="1549636"/>
    <lineage>
        <taxon>Bacteria</taxon>
        <taxon>Pseudomonadati</taxon>
        <taxon>Pseudomonadota</taxon>
        <taxon>Alphaproteobacteria</taxon>
        <taxon>Hyphomicrobiales</taxon>
        <taxon>Rhizobiaceae</taxon>
        <taxon>Rhizobium/Agrobacterium group</taxon>
        <taxon>Rhizobium</taxon>
    </lineage>
</organism>
<evidence type="ECO:0000256" key="1">
    <source>
        <dbReference type="SAM" id="Phobius"/>
    </source>
</evidence>
<accession>A0ABV2IVD7</accession>
<dbReference type="EMBL" id="JBEPMB010000001">
    <property type="protein sequence ID" value="MET3611735.1"/>
    <property type="molecule type" value="Genomic_DNA"/>
</dbReference>
<name>A0ABV2IVD7_9HYPH</name>
<keyword evidence="1" id="KW-0812">Transmembrane</keyword>
<dbReference type="InterPro" id="IPR053171">
    <property type="entry name" value="Viral_Tip_Attach_Protein"/>
</dbReference>
<evidence type="ECO:0000259" key="2">
    <source>
        <dbReference type="Pfam" id="PF24801"/>
    </source>
</evidence>
<dbReference type="SUPFAM" id="SSF49265">
    <property type="entry name" value="Fibronectin type III"/>
    <property type="match status" value="1"/>
</dbReference>
<dbReference type="Gene3D" id="2.60.40.10">
    <property type="entry name" value="Immunoglobulins"/>
    <property type="match status" value="1"/>
</dbReference>
<comment type="caution">
    <text evidence="3">The sequence shown here is derived from an EMBL/GenBank/DDBJ whole genome shotgun (WGS) entry which is preliminary data.</text>
</comment>
<sequence length="1224" mass="131636">MKLENLSQVEIIEPGAGVDVWLRRSPLRTEREHFIAPVGLTLAEIVELARDLHGLHISRAMYVTISGHPVERSRWHRVRVKPGATVNIVVIPGQNAFRAILGVVVSIAAVFLAPILAAPIISILGVGGTVIATAITGAIGVGLSVAGSLAINALFPVSNSAPTNSLGQSDSTRTLYSIAGGQNSAQRYGAIPVIFGTHRISPPYGAREYTEISGDDQYLRMLFVIGYGTIDVSDIKIGETPISKFEGAQVEIITDSTSQALTLYTAPVYEESVSVLLQSTDDWTVRTTADKIETISVDFSFPNGVYRYQKSDGNRVNYAVTVEVQYAAKSSGAWVSAGTVSIASSSPQAVRRTLAWSVASGQYDVRVRKITADYSGSDTVSESVYWIAVRGRRPVKPVNFPKKLTLLDLKIQATNSLSGTVDKLNMIAKPRMKAWNGATWVDDQNTRNPADNFRYVLQGDANARPVPDSMIDLQSIQDWHAYNVANGFVFDYVTTEAKSVYDTLTMIAAAGRAAVSIRDGKWGVVWDVENSPIVQHFSPRNSWGFQSARAYADLPHGFRVSFINAKNGYQLDERVVYDDGYSVGNATKLEGINFEGQTEPDLIWRHGRYHIAQLRLQREVHSLYADFEHLVCTRGDRVRVNHDTVLWGAGSARVKWVSAAPDVVTIDDTFIMEAGKTYSMRFRLVDGSSIVRTIVGVAGGFRTFNLAGSGALPEADDLVLFGENTLESVVLRVKSVTAQADLTAKIELVDDAPAIMQADKGAIPAFSTGIAGPIDYGAVAPANLSVVESVWSTSPASSALTISWTMSDVATVLRFYLQYAPRGSDQWSSAITTTTHQATVTDVAVGSYDIRVRAIFSNGQVSGWLFGNATASIFAGAPGDVSNFRISVTGDNSILQWDQTQDEITGYYEIRYSSLRAGVSWQTATVLVTNVTGGQVQIGTMAGTYLIKAVSVAGIPSENAALIVSDVTSVTAFNAVETVVDTAFVGAKTNTSFDGETLRLTVQGDFFGDADFFDGTDFFLGDGGYFATGYYDLDNTIDLGDTYTVRISAQIDGGGVQSSVDFFGDGDFFDGSDFFGDVANKWDVSIEVALTQDNPAGVATWSDWVPLTISHVAGRAFKFRAKLISGQSDVTPVVSSLVIVVDMPDRIVAGNDLPVGTGGAAITFNPPFKALQGLGIAAQDLRTGEYAEISGKSESGFSIIIKDATGSPVVRTFDYVAKGYGAVH</sequence>
<dbReference type="InterPro" id="IPR055385">
    <property type="entry name" value="GpJ_HDII-ins2"/>
</dbReference>
<dbReference type="InterPro" id="IPR013783">
    <property type="entry name" value="Ig-like_fold"/>
</dbReference>
<dbReference type="Pfam" id="PF24801">
    <property type="entry name" value="FNIII-A_GpJ"/>
    <property type="match status" value="1"/>
</dbReference>
<dbReference type="PANTHER" id="PTHR36251">
    <property type="entry name" value="FELS-1 PROPHAGE HOST SPECIFICITY PROTEIN-RELATED"/>
    <property type="match status" value="1"/>
</dbReference>
<proteinExistence type="predicted"/>
<dbReference type="InterPro" id="IPR036116">
    <property type="entry name" value="FN3_sf"/>
</dbReference>
<dbReference type="Proteomes" id="UP001549047">
    <property type="component" value="Unassembled WGS sequence"/>
</dbReference>
<feature type="transmembrane region" description="Helical" evidence="1">
    <location>
        <begin position="96"/>
        <end position="118"/>
    </location>
</feature>
<reference evidence="3 4" key="1">
    <citation type="submission" date="2024-06" db="EMBL/GenBank/DDBJ databases">
        <title>Genomic Encyclopedia of Type Strains, Phase IV (KMG-IV): sequencing the most valuable type-strain genomes for metagenomic binning, comparative biology and taxonomic classification.</title>
        <authorList>
            <person name="Goeker M."/>
        </authorList>
    </citation>
    <scope>NUCLEOTIDE SEQUENCE [LARGE SCALE GENOMIC DNA]</scope>
    <source>
        <strain evidence="3 4">DSM 29780</strain>
    </source>
</reference>
<dbReference type="PANTHER" id="PTHR36251:SF2">
    <property type="entry name" value="GIFSY-2 PROPHAGE HOST SPECIFICITY PROTEIN J, PHAGE LAMBDA"/>
    <property type="match status" value="1"/>
</dbReference>
<protein>
    <recommendedName>
        <fullName evidence="2">Tip attachment protein J HDII-ins2 domain-containing protein</fullName>
    </recommendedName>
</protein>
<dbReference type="NCBIfam" id="NF040662">
    <property type="entry name" value="attach_TipJ_rel"/>
    <property type="match status" value="1"/>
</dbReference>
<dbReference type="RefSeq" id="WP_354553920.1">
    <property type="nucleotide sequence ID" value="NZ_JBEPMB010000001.1"/>
</dbReference>
<evidence type="ECO:0000313" key="3">
    <source>
        <dbReference type="EMBL" id="MET3611735.1"/>
    </source>
</evidence>
<feature type="domain" description="Tip attachment protein J HDII-ins2" evidence="2">
    <location>
        <begin position="268"/>
        <end position="390"/>
    </location>
</feature>
<feature type="transmembrane region" description="Helical" evidence="1">
    <location>
        <begin position="130"/>
        <end position="155"/>
    </location>
</feature>